<keyword evidence="4" id="KW-0547">Nucleotide-binding</keyword>
<dbReference type="Pfam" id="PF01975">
    <property type="entry name" value="SurE"/>
    <property type="match status" value="1"/>
</dbReference>
<dbReference type="InterPro" id="IPR036523">
    <property type="entry name" value="SurE-like_sf"/>
</dbReference>
<evidence type="ECO:0000256" key="5">
    <source>
        <dbReference type="SAM" id="MobiDB-lite"/>
    </source>
</evidence>
<evidence type="ECO:0000256" key="2">
    <source>
        <dbReference type="ARBA" id="ARBA00022723"/>
    </source>
</evidence>
<feature type="region of interest" description="Disordered" evidence="5">
    <location>
        <begin position="243"/>
        <end position="264"/>
    </location>
</feature>
<evidence type="ECO:0000259" key="6">
    <source>
        <dbReference type="Pfam" id="PF01975"/>
    </source>
</evidence>
<feature type="domain" description="Survival protein SurE-like phosphatase/nucleotidase" evidence="6">
    <location>
        <begin position="6"/>
        <end position="191"/>
    </location>
</feature>
<reference evidence="7 8" key="1">
    <citation type="journal article" date="2014" name="Int. J. Syst. Evol. Microbiol.">
        <title>Complete genome sequence of Corynebacterium casei LMG S-19264T (=DSM 44701T), isolated from a smear-ripened cheese.</title>
        <authorList>
            <consortium name="US DOE Joint Genome Institute (JGI-PGF)"/>
            <person name="Walter F."/>
            <person name="Albersmeier A."/>
            <person name="Kalinowski J."/>
            <person name="Ruckert C."/>
        </authorList>
    </citation>
    <scope>NUCLEOTIDE SEQUENCE [LARGE SCALE GENOMIC DNA]</scope>
    <source>
        <strain evidence="7 8">CGMCC 4.7215</strain>
    </source>
</reference>
<dbReference type="GO" id="GO:0008253">
    <property type="term" value="F:5'-nucleotidase activity"/>
    <property type="evidence" value="ECO:0007669"/>
    <property type="project" value="UniProtKB-UniRule"/>
</dbReference>
<comment type="cofactor">
    <cofactor evidence="4">
        <name>a divalent metal cation</name>
        <dbReference type="ChEBI" id="CHEBI:60240"/>
    </cofactor>
    <text evidence="4">Binds 1 divalent metal cation per subunit.</text>
</comment>
<protein>
    <recommendedName>
        <fullName evidence="4">5'-nucleotidase SurE</fullName>
        <ecNumber evidence="4">3.1.3.5</ecNumber>
    </recommendedName>
    <alternativeName>
        <fullName evidence="4">Nucleoside 5'-monophosphate phosphohydrolase</fullName>
    </alternativeName>
</protein>
<comment type="similarity">
    <text evidence="1 4">Belongs to the SurE nucleotidase family.</text>
</comment>
<name>A0ABD5X2B0_9EURY</name>
<feature type="binding site" evidence="4">
    <location>
        <position position="12"/>
    </location>
    <ligand>
        <name>a divalent metal cation</name>
        <dbReference type="ChEBI" id="CHEBI:60240"/>
    </ligand>
</feature>
<organism evidence="7 8">
    <name type="scientific">Halovenus rubra</name>
    <dbReference type="NCBI Taxonomy" id="869890"/>
    <lineage>
        <taxon>Archaea</taxon>
        <taxon>Methanobacteriati</taxon>
        <taxon>Methanobacteriota</taxon>
        <taxon>Stenosarchaea group</taxon>
        <taxon>Halobacteria</taxon>
        <taxon>Halobacteriales</taxon>
        <taxon>Haloarculaceae</taxon>
        <taxon>Halovenus</taxon>
    </lineage>
</organism>
<dbReference type="EMBL" id="JBHSZQ010000001">
    <property type="protein sequence ID" value="MFC7124659.1"/>
    <property type="molecule type" value="Genomic_DNA"/>
</dbReference>
<feature type="binding site" evidence="4">
    <location>
        <position position="42"/>
    </location>
    <ligand>
        <name>a divalent metal cation</name>
        <dbReference type="ChEBI" id="CHEBI:60240"/>
    </ligand>
</feature>
<dbReference type="Proteomes" id="UP001596414">
    <property type="component" value="Unassembled WGS sequence"/>
</dbReference>
<dbReference type="HAMAP" id="MF_00060">
    <property type="entry name" value="SurE"/>
    <property type="match status" value="1"/>
</dbReference>
<dbReference type="PANTHER" id="PTHR30457:SF0">
    <property type="entry name" value="PHOSPHATASE, PUTATIVE (AFU_ORTHOLOGUE AFUA_4G01070)-RELATED"/>
    <property type="match status" value="1"/>
</dbReference>
<comment type="subcellular location">
    <subcellularLocation>
        <location evidence="4">Cytoplasm</location>
    </subcellularLocation>
</comment>
<feature type="binding site" evidence="4">
    <location>
        <position position="11"/>
    </location>
    <ligand>
        <name>a divalent metal cation</name>
        <dbReference type="ChEBI" id="CHEBI:60240"/>
    </ligand>
</feature>
<evidence type="ECO:0000256" key="1">
    <source>
        <dbReference type="ARBA" id="ARBA00011062"/>
    </source>
</evidence>
<dbReference type="EC" id="3.1.3.5" evidence="4"/>
<evidence type="ECO:0000313" key="7">
    <source>
        <dbReference type="EMBL" id="MFC7124659.1"/>
    </source>
</evidence>
<accession>A0ABD5X2B0</accession>
<gene>
    <name evidence="4 7" type="primary">surE</name>
    <name evidence="7" type="ORF">ACFQJ7_01190</name>
</gene>
<dbReference type="RefSeq" id="WP_267637607.1">
    <property type="nucleotide sequence ID" value="NZ_JAODIY010000010.1"/>
</dbReference>
<dbReference type="AlphaFoldDB" id="A0ABD5X2B0"/>
<evidence type="ECO:0000313" key="8">
    <source>
        <dbReference type="Proteomes" id="UP001596414"/>
    </source>
</evidence>
<dbReference type="InterPro" id="IPR002828">
    <property type="entry name" value="SurE-like_Pase/nucleotidase"/>
</dbReference>
<dbReference type="GO" id="GO:0000166">
    <property type="term" value="F:nucleotide binding"/>
    <property type="evidence" value="ECO:0007669"/>
    <property type="project" value="UniProtKB-KW"/>
</dbReference>
<keyword evidence="4" id="KW-0963">Cytoplasm</keyword>
<dbReference type="Gene3D" id="3.40.1210.10">
    <property type="entry name" value="Survival protein SurE-like phosphatase/nucleotidase"/>
    <property type="match status" value="1"/>
</dbReference>
<comment type="caution">
    <text evidence="7">The sequence shown here is derived from an EMBL/GenBank/DDBJ whole genome shotgun (WGS) entry which is preliminary data.</text>
</comment>
<dbReference type="GO" id="GO:0046872">
    <property type="term" value="F:metal ion binding"/>
    <property type="evidence" value="ECO:0007669"/>
    <property type="project" value="UniProtKB-UniRule"/>
</dbReference>
<feature type="binding site" evidence="4">
    <location>
        <position position="90"/>
    </location>
    <ligand>
        <name>a divalent metal cation</name>
        <dbReference type="ChEBI" id="CHEBI:60240"/>
    </ligand>
</feature>
<dbReference type="SUPFAM" id="SSF64167">
    <property type="entry name" value="SurE-like"/>
    <property type="match status" value="1"/>
</dbReference>
<dbReference type="InterPro" id="IPR030048">
    <property type="entry name" value="SurE"/>
</dbReference>
<dbReference type="PANTHER" id="PTHR30457">
    <property type="entry name" value="5'-NUCLEOTIDASE SURE"/>
    <property type="match status" value="1"/>
</dbReference>
<dbReference type="NCBIfam" id="TIGR00087">
    <property type="entry name" value="surE"/>
    <property type="match status" value="1"/>
</dbReference>
<evidence type="ECO:0000256" key="4">
    <source>
        <dbReference type="HAMAP-Rule" id="MF_00060"/>
    </source>
</evidence>
<proteinExistence type="inferred from homology"/>
<keyword evidence="2 4" id="KW-0479">Metal-binding</keyword>
<sequence>MDDLDVLLTNDDGIDATGLQVLYDKLSRVANVTAVAPATDQSAVGRAISHSVTARDHERGYAIEGTPVDCVVAGLSTLVPEADMVISGCNCGANLGSHTLGRSGTISAAVESAFFGVPAIAVSAYIPAEEFTEESIADIEVPAHQYAEAAQATEFLLKRTHTGAVFDHADYLNVNAPITDRATGEMVLTRPSHIYRMDASRDGETIALEDNIWGMMAEGQVPDEDGTDRQAIMENKISISPLTAPHTTEHHDELETITEDYPAN</sequence>
<evidence type="ECO:0000256" key="3">
    <source>
        <dbReference type="ARBA" id="ARBA00022801"/>
    </source>
</evidence>
<dbReference type="GO" id="GO:0005737">
    <property type="term" value="C:cytoplasm"/>
    <property type="evidence" value="ECO:0007669"/>
    <property type="project" value="UniProtKB-SubCell"/>
</dbReference>
<keyword evidence="3 4" id="KW-0378">Hydrolase</keyword>
<comment type="function">
    <text evidence="4">Nucleotidase that shows phosphatase activity on nucleoside 5'-monophosphates.</text>
</comment>
<comment type="catalytic activity">
    <reaction evidence="4">
        <text>a ribonucleoside 5'-phosphate + H2O = a ribonucleoside + phosphate</text>
        <dbReference type="Rhea" id="RHEA:12484"/>
        <dbReference type="ChEBI" id="CHEBI:15377"/>
        <dbReference type="ChEBI" id="CHEBI:18254"/>
        <dbReference type="ChEBI" id="CHEBI:43474"/>
        <dbReference type="ChEBI" id="CHEBI:58043"/>
        <dbReference type="EC" id="3.1.3.5"/>
    </reaction>
</comment>